<evidence type="ECO:0000256" key="2">
    <source>
        <dbReference type="ARBA" id="ARBA00006911"/>
    </source>
</evidence>
<gene>
    <name evidence="9" type="ORF">CEPIT_LOCUS32134</name>
</gene>
<evidence type="ECO:0000256" key="6">
    <source>
        <dbReference type="ARBA" id="ARBA00023159"/>
    </source>
</evidence>
<name>A0AAV0FA24_9ASTE</name>
<evidence type="ECO:0000313" key="10">
    <source>
        <dbReference type="Proteomes" id="UP001152523"/>
    </source>
</evidence>
<dbReference type="Pfam" id="PF05142">
    <property type="entry name" value="DUF702"/>
    <property type="match status" value="1"/>
</dbReference>
<feature type="compositionally biased region" description="Basic and acidic residues" evidence="8">
    <location>
        <begin position="20"/>
        <end position="31"/>
    </location>
</feature>
<dbReference type="AlphaFoldDB" id="A0AAV0FA24"/>
<dbReference type="InterPro" id="IPR007818">
    <property type="entry name" value="SHI"/>
</dbReference>
<evidence type="ECO:0000256" key="3">
    <source>
        <dbReference type="ARBA" id="ARBA00022723"/>
    </source>
</evidence>
<feature type="region of interest" description="Disordered" evidence="8">
    <location>
        <begin position="266"/>
        <end position="320"/>
    </location>
</feature>
<evidence type="ECO:0000256" key="5">
    <source>
        <dbReference type="ARBA" id="ARBA00023125"/>
    </source>
</evidence>
<dbReference type="GO" id="GO:0046872">
    <property type="term" value="F:metal ion binding"/>
    <property type="evidence" value="ECO:0007669"/>
    <property type="project" value="UniProtKB-KW"/>
</dbReference>
<feature type="region of interest" description="Disordered" evidence="8">
    <location>
        <begin position="1"/>
        <end position="31"/>
    </location>
</feature>
<keyword evidence="7" id="KW-0539">Nucleus</keyword>
<dbReference type="PANTHER" id="PTHR31604:SF4">
    <property type="entry name" value="PROTEIN SHORT INTERNODES"/>
    <property type="match status" value="1"/>
</dbReference>
<dbReference type="NCBIfam" id="TIGR01624">
    <property type="entry name" value="LRP1_Cterm"/>
    <property type="match status" value="1"/>
</dbReference>
<keyword evidence="6" id="KW-0010">Activator</keyword>
<organism evidence="9 10">
    <name type="scientific">Cuscuta epithymum</name>
    <dbReference type="NCBI Taxonomy" id="186058"/>
    <lineage>
        <taxon>Eukaryota</taxon>
        <taxon>Viridiplantae</taxon>
        <taxon>Streptophyta</taxon>
        <taxon>Embryophyta</taxon>
        <taxon>Tracheophyta</taxon>
        <taxon>Spermatophyta</taxon>
        <taxon>Magnoliopsida</taxon>
        <taxon>eudicotyledons</taxon>
        <taxon>Gunneridae</taxon>
        <taxon>Pentapetalae</taxon>
        <taxon>asterids</taxon>
        <taxon>lamiids</taxon>
        <taxon>Solanales</taxon>
        <taxon>Convolvulaceae</taxon>
        <taxon>Cuscuteae</taxon>
        <taxon>Cuscuta</taxon>
        <taxon>Cuscuta subgen. Cuscuta</taxon>
    </lineage>
</organism>
<accession>A0AAV0FA24</accession>
<evidence type="ECO:0000313" key="9">
    <source>
        <dbReference type="EMBL" id="CAH9132375.1"/>
    </source>
</evidence>
<reference evidence="9" key="1">
    <citation type="submission" date="2022-07" db="EMBL/GenBank/DDBJ databases">
        <authorList>
            <person name="Macas J."/>
            <person name="Novak P."/>
            <person name="Neumann P."/>
        </authorList>
    </citation>
    <scope>NUCLEOTIDE SEQUENCE</scope>
</reference>
<evidence type="ECO:0000256" key="4">
    <source>
        <dbReference type="ARBA" id="ARBA00022833"/>
    </source>
</evidence>
<comment type="subcellular location">
    <subcellularLocation>
        <location evidence="1">Nucleus</location>
    </subcellularLocation>
</comment>
<evidence type="ECO:0000256" key="1">
    <source>
        <dbReference type="ARBA" id="ARBA00004123"/>
    </source>
</evidence>
<dbReference type="EMBL" id="CAMAPF010000969">
    <property type="protein sequence ID" value="CAH9132375.1"/>
    <property type="molecule type" value="Genomic_DNA"/>
</dbReference>
<evidence type="ECO:0000256" key="8">
    <source>
        <dbReference type="SAM" id="MobiDB-lite"/>
    </source>
</evidence>
<feature type="compositionally biased region" description="Basic residues" evidence="8">
    <location>
        <begin position="150"/>
        <end position="160"/>
    </location>
</feature>
<feature type="compositionally biased region" description="Low complexity" evidence="8">
    <location>
        <begin position="290"/>
        <end position="305"/>
    </location>
</feature>
<keyword evidence="4" id="KW-0862">Zinc</keyword>
<dbReference type="PANTHER" id="PTHR31604">
    <property type="entry name" value="PROTEIN LATERAL ROOT PRIMORDIUM 1"/>
    <property type="match status" value="1"/>
</dbReference>
<protein>
    <submittedName>
        <fullName evidence="9">Uncharacterized protein</fullName>
    </submittedName>
</protein>
<evidence type="ECO:0000256" key="7">
    <source>
        <dbReference type="ARBA" id="ARBA00023242"/>
    </source>
</evidence>
<keyword evidence="10" id="KW-1185">Reference proteome</keyword>
<keyword evidence="3" id="KW-0479">Metal-binding</keyword>
<dbReference type="GO" id="GO:0005634">
    <property type="term" value="C:nucleus"/>
    <property type="evidence" value="ECO:0007669"/>
    <property type="project" value="UniProtKB-SubCell"/>
</dbReference>
<sequence>MAGFFSLAGGGTGGATANGQDHRESAANGQDHREINPESWFIYRNDDDVQEMPAAAAYSNNKGFELWQDQPHVRRHLNNSYPLVQDLYSSENQSRSAAFVAMMRCGGISCQDCGNQAKKDCSHMRCRTCCKSRGFPCHTHVKSTWVPAAKRRERHQRHHHSDNNQQSLRLDSGGGGSSSRELLSTPKRRHREDDDPAAITTAGLELGNFPGKVSTTAAFQCVRMRSVDDGGDDQYAYQASVTIGGHLFKGILYDEGPEEAQYHLTPAGEASSGCGSAGGGLQPHHQQNHSSLLLSTAGAASSRAATDPDHHHGGSGYVDPSSTYPDPFMAAGTFFPPPARS</sequence>
<dbReference type="InterPro" id="IPR006511">
    <property type="entry name" value="SHI_C"/>
</dbReference>
<dbReference type="NCBIfam" id="TIGR01623">
    <property type="entry name" value="put_zinc_LRP1"/>
    <property type="match status" value="1"/>
</dbReference>
<comment type="similarity">
    <text evidence="2">Belongs to the SHI protein family.</text>
</comment>
<dbReference type="GO" id="GO:0003677">
    <property type="term" value="F:DNA binding"/>
    <property type="evidence" value="ECO:0007669"/>
    <property type="project" value="UniProtKB-KW"/>
</dbReference>
<comment type="caution">
    <text evidence="9">The sequence shown here is derived from an EMBL/GenBank/DDBJ whole genome shotgun (WGS) entry which is preliminary data.</text>
</comment>
<proteinExistence type="inferred from homology"/>
<dbReference type="GO" id="GO:0045893">
    <property type="term" value="P:positive regulation of DNA-templated transcription"/>
    <property type="evidence" value="ECO:0007669"/>
    <property type="project" value="TreeGrafter"/>
</dbReference>
<dbReference type="Proteomes" id="UP001152523">
    <property type="component" value="Unassembled WGS sequence"/>
</dbReference>
<feature type="region of interest" description="Disordered" evidence="8">
    <location>
        <begin position="150"/>
        <end position="195"/>
    </location>
</feature>
<dbReference type="GO" id="GO:0003700">
    <property type="term" value="F:DNA-binding transcription factor activity"/>
    <property type="evidence" value="ECO:0007669"/>
    <property type="project" value="InterPro"/>
</dbReference>
<dbReference type="InterPro" id="IPR006510">
    <property type="entry name" value="Znf_LRP1"/>
</dbReference>
<keyword evidence="5" id="KW-0238">DNA-binding</keyword>